<dbReference type="EMBL" id="JAIWYP010000016">
    <property type="protein sequence ID" value="KAH3693949.1"/>
    <property type="molecule type" value="Genomic_DNA"/>
</dbReference>
<reference evidence="1" key="1">
    <citation type="journal article" date="2019" name="bioRxiv">
        <title>The Genome of the Zebra Mussel, Dreissena polymorpha: A Resource for Invasive Species Research.</title>
        <authorList>
            <person name="McCartney M.A."/>
            <person name="Auch B."/>
            <person name="Kono T."/>
            <person name="Mallez S."/>
            <person name="Zhang Y."/>
            <person name="Obille A."/>
            <person name="Becker A."/>
            <person name="Abrahante J.E."/>
            <person name="Garbe J."/>
            <person name="Badalamenti J.P."/>
            <person name="Herman A."/>
            <person name="Mangelson H."/>
            <person name="Liachko I."/>
            <person name="Sullivan S."/>
            <person name="Sone E.D."/>
            <person name="Koren S."/>
            <person name="Silverstein K.A.T."/>
            <person name="Beckman K.B."/>
            <person name="Gohl D.M."/>
        </authorList>
    </citation>
    <scope>NUCLEOTIDE SEQUENCE</scope>
    <source>
        <strain evidence="1">Duluth1</strain>
        <tissue evidence="1">Whole animal</tissue>
    </source>
</reference>
<comment type="caution">
    <text evidence="1">The sequence shown here is derived from an EMBL/GenBank/DDBJ whole genome shotgun (WGS) entry which is preliminary data.</text>
</comment>
<evidence type="ECO:0000313" key="1">
    <source>
        <dbReference type="EMBL" id="KAH3693949.1"/>
    </source>
</evidence>
<gene>
    <name evidence="1" type="ORF">DPMN_081388</name>
</gene>
<organism evidence="1 2">
    <name type="scientific">Dreissena polymorpha</name>
    <name type="common">Zebra mussel</name>
    <name type="synonym">Mytilus polymorpha</name>
    <dbReference type="NCBI Taxonomy" id="45954"/>
    <lineage>
        <taxon>Eukaryota</taxon>
        <taxon>Metazoa</taxon>
        <taxon>Spiralia</taxon>
        <taxon>Lophotrochozoa</taxon>
        <taxon>Mollusca</taxon>
        <taxon>Bivalvia</taxon>
        <taxon>Autobranchia</taxon>
        <taxon>Heteroconchia</taxon>
        <taxon>Euheterodonta</taxon>
        <taxon>Imparidentia</taxon>
        <taxon>Neoheterodontei</taxon>
        <taxon>Myida</taxon>
        <taxon>Dreissenoidea</taxon>
        <taxon>Dreissenidae</taxon>
        <taxon>Dreissena</taxon>
    </lineage>
</organism>
<proteinExistence type="predicted"/>
<keyword evidence="2" id="KW-1185">Reference proteome</keyword>
<evidence type="ECO:0000313" key="2">
    <source>
        <dbReference type="Proteomes" id="UP000828390"/>
    </source>
</evidence>
<protein>
    <submittedName>
        <fullName evidence="1">Uncharacterized protein</fullName>
    </submittedName>
</protein>
<reference evidence="1" key="2">
    <citation type="submission" date="2020-11" db="EMBL/GenBank/DDBJ databases">
        <authorList>
            <person name="McCartney M.A."/>
            <person name="Auch B."/>
            <person name="Kono T."/>
            <person name="Mallez S."/>
            <person name="Becker A."/>
            <person name="Gohl D.M."/>
            <person name="Silverstein K.A.T."/>
            <person name="Koren S."/>
            <person name="Bechman K.B."/>
            <person name="Herman A."/>
            <person name="Abrahante J.E."/>
            <person name="Garbe J."/>
        </authorList>
    </citation>
    <scope>NUCLEOTIDE SEQUENCE</scope>
    <source>
        <strain evidence="1">Duluth1</strain>
        <tissue evidence="1">Whole animal</tissue>
    </source>
</reference>
<name>A0A9D3Y8X5_DREPO</name>
<dbReference type="AlphaFoldDB" id="A0A9D3Y8X5"/>
<dbReference type="Proteomes" id="UP000828390">
    <property type="component" value="Unassembled WGS sequence"/>
</dbReference>
<sequence length="66" mass="7706">MYCVCVRCNRQWQVAVLGFLLRRVGKGTRRGWRAVVDCKSRGEVFWINNECFRLVYAFKSKEGSGD</sequence>
<accession>A0A9D3Y8X5</accession>